<comment type="caution">
    <text evidence="1">The sequence shown here is derived from an EMBL/GenBank/DDBJ whole genome shotgun (WGS) entry which is preliminary data.</text>
</comment>
<organism evidence="1">
    <name type="scientific">marine sediment metagenome</name>
    <dbReference type="NCBI Taxonomy" id="412755"/>
    <lineage>
        <taxon>unclassified sequences</taxon>
        <taxon>metagenomes</taxon>
        <taxon>ecological metagenomes</taxon>
    </lineage>
</organism>
<dbReference type="EMBL" id="BARW01033553">
    <property type="protein sequence ID" value="GAJ10990.1"/>
    <property type="molecule type" value="Genomic_DNA"/>
</dbReference>
<protein>
    <submittedName>
        <fullName evidence="1">Uncharacterized protein</fullName>
    </submittedName>
</protein>
<accession>X1VPM0</accession>
<gene>
    <name evidence="1" type="ORF">S12H4_52820</name>
</gene>
<dbReference type="AlphaFoldDB" id="X1VPM0"/>
<sequence>MIHKGSADDDITETDIYLFTWNATAHAYHQAKSYRFEAQFHL</sequence>
<proteinExistence type="predicted"/>
<reference evidence="1" key="1">
    <citation type="journal article" date="2014" name="Front. Microbiol.">
        <title>High frequency of phylogenetically diverse reductive dehalogenase-homologous genes in deep subseafloor sedimentary metagenomes.</title>
        <authorList>
            <person name="Kawai M."/>
            <person name="Futagami T."/>
            <person name="Toyoda A."/>
            <person name="Takaki Y."/>
            <person name="Nishi S."/>
            <person name="Hori S."/>
            <person name="Arai W."/>
            <person name="Tsubouchi T."/>
            <person name="Morono Y."/>
            <person name="Uchiyama I."/>
            <person name="Ito T."/>
            <person name="Fujiyama A."/>
            <person name="Inagaki F."/>
            <person name="Takami H."/>
        </authorList>
    </citation>
    <scope>NUCLEOTIDE SEQUENCE</scope>
    <source>
        <strain evidence="1">Expedition CK06-06</strain>
    </source>
</reference>
<evidence type="ECO:0000313" key="1">
    <source>
        <dbReference type="EMBL" id="GAJ10990.1"/>
    </source>
</evidence>
<name>X1VPM0_9ZZZZ</name>
<feature type="non-terminal residue" evidence="1">
    <location>
        <position position="42"/>
    </location>
</feature>